<keyword evidence="5" id="KW-0820">tRNA-binding</keyword>
<comment type="catalytic activity">
    <reaction evidence="3">
        <text>glycyl-tRNA(Ala) + H2O = tRNA(Ala) + glycine + H(+)</text>
        <dbReference type="Rhea" id="RHEA:53744"/>
        <dbReference type="Rhea" id="RHEA-COMP:9657"/>
        <dbReference type="Rhea" id="RHEA-COMP:13640"/>
        <dbReference type="ChEBI" id="CHEBI:15377"/>
        <dbReference type="ChEBI" id="CHEBI:15378"/>
        <dbReference type="ChEBI" id="CHEBI:57305"/>
        <dbReference type="ChEBI" id="CHEBI:78442"/>
        <dbReference type="ChEBI" id="CHEBI:78522"/>
        <dbReference type="EC" id="3.1.1.96"/>
    </reaction>
</comment>
<evidence type="ECO:0000313" key="6">
    <source>
        <dbReference type="Proteomes" id="UP000887566"/>
    </source>
</evidence>
<dbReference type="GO" id="GO:0051500">
    <property type="term" value="F:D-tyrosyl-tRNA(Tyr) deacylase activity"/>
    <property type="evidence" value="ECO:0007669"/>
    <property type="project" value="TreeGrafter"/>
</dbReference>
<dbReference type="HAMAP" id="MF_00518">
    <property type="entry name" value="Deacylase_Dtd"/>
    <property type="match status" value="1"/>
</dbReference>
<dbReference type="GO" id="GO:0000049">
    <property type="term" value="F:tRNA binding"/>
    <property type="evidence" value="ECO:0007669"/>
    <property type="project" value="UniProtKB-KW"/>
</dbReference>
<keyword evidence="5" id="KW-0963">Cytoplasm</keyword>
<dbReference type="PANTHER" id="PTHR10472">
    <property type="entry name" value="D-TYROSYL-TRNA TYR DEACYLASE"/>
    <property type="match status" value="1"/>
</dbReference>
<keyword evidence="6" id="KW-1185">Reference proteome</keyword>
<dbReference type="PANTHER" id="PTHR10472:SF5">
    <property type="entry name" value="D-AMINOACYL-TRNA DEACYLASE 1"/>
    <property type="match status" value="1"/>
</dbReference>
<sequence length="168" mass="18909">MRAVIQRVCEARVLVGDEVVSSIGRGLCVLVGLARDDTEKDVDWMVRKLLTLRVFEDDTGRRWAKGVKDLNLEILCVSQFTLYAQLKGNKPDFRDSMGGDEAPAMYADFMQRLRNAYDADKVKDGRFGAMMRVQLENDGPVTLTLDSPATKIENKQIVELAEELHSDL</sequence>
<keyword evidence="5" id="KW-0694">RNA-binding</keyword>
<dbReference type="Pfam" id="PF02580">
    <property type="entry name" value="Tyr_Deacylase"/>
    <property type="match status" value="1"/>
</dbReference>
<dbReference type="Gene3D" id="3.50.80.10">
    <property type="entry name" value="D-tyrosyl-tRNA(Tyr) deacylase"/>
    <property type="match status" value="1"/>
</dbReference>
<name>A0A914WH15_9BILA</name>
<dbReference type="AlphaFoldDB" id="A0A914WH15"/>
<dbReference type="GO" id="GO:0005737">
    <property type="term" value="C:cytoplasm"/>
    <property type="evidence" value="ECO:0007669"/>
    <property type="project" value="UniProtKB-SubCell"/>
</dbReference>
<evidence type="ECO:0000313" key="7">
    <source>
        <dbReference type="WBParaSite" id="PSAMB.scaffold388size53591.g5401.t1"/>
    </source>
</evidence>
<accession>A0A914WH15</accession>
<dbReference type="InterPro" id="IPR023509">
    <property type="entry name" value="DTD-like_sf"/>
</dbReference>
<evidence type="ECO:0000256" key="5">
    <source>
        <dbReference type="RuleBase" id="RU003470"/>
    </source>
</evidence>
<dbReference type="SUPFAM" id="SSF69500">
    <property type="entry name" value="DTD-like"/>
    <property type="match status" value="1"/>
</dbReference>
<dbReference type="WBParaSite" id="PSAMB.scaffold388size53591.g5401.t1">
    <property type="protein sequence ID" value="PSAMB.scaffold388size53591.g5401.t1"/>
    <property type="gene ID" value="PSAMB.scaffold388size53591.g5401"/>
</dbReference>
<evidence type="ECO:0000256" key="2">
    <source>
        <dbReference type="ARBA" id="ARBA00013056"/>
    </source>
</evidence>
<evidence type="ECO:0000256" key="4">
    <source>
        <dbReference type="ARBA" id="ARBA00048018"/>
    </source>
</evidence>
<protein>
    <recommendedName>
        <fullName evidence="2 5">D-aminoacyl-tRNA deacylase</fullName>
        <ecNumber evidence="2 5">3.1.1.96</ecNumber>
    </recommendedName>
</protein>
<evidence type="ECO:0000256" key="3">
    <source>
        <dbReference type="ARBA" id="ARBA00047676"/>
    </source>
</evidence>
<keyword evidence="5" id="KW-0378">Hydrolase</keyword>
<evidence type="ECO:0000256" key="1">
    <source>
        <dbReference type="ARBA" id="ARBA00009673"/>
    </source>
</evidence>
<proteinExistence type="inferred from homology"/>
<reference evidence="7" key="1">
    <citation type="submission" date="2022-11" db="UniProtKB">
        <authorList>
            <consortium name="WormBaseParasite"/>
        </authorList>
    </citation>
    <scope>IDENTIFICATION</scope>
</reference>
<dbReference type="Proteomes" id="UP000887566">
    <property type="component" value="Unplaced"/>
</dbReference>
<dbReference type="NCBIfam" id="TIGR00256">
    <property type="entry name" value="D-aminoacyl-tRNA deacylase"/>
    <property type="match status" value="1"/>
</dbReference>
<comment type="subcellular location">
    <subcellularLocation>
        <location evidence="5">Cytoplasm</location>
    </subcellularLocation>
</comment>
<dbReference type="CDD" id="cd00563">
    <property type="entry name" value="Dtyr_deacylase"/>
    <property type="match status" value="1"/>
</dbReference>
<dbReference type="FunFam" id="3.50.80.10:FF:000001">
    <property type="entry name" value="D-aminoacyl-tRNA deacylase"/>
    <property type="match status" value="1"/>
</dbReference>
<comment type="similarity">
    <text evidence="1 5">Belongs to the DTD family.</text>
</comment>
<dbReference type="InterPro" id="IPR003732">
    <property type="entry name" value="Daa-tRNA_deacyls_DTD"/>
</dbReference>
<organism evidence="6 7">
    <name type="scientific">Plectus sambesii</name>
    <dbReference type="NCBI Taxonomy" id="2011161"/>
    <lineage>
        <taxon>Eukaryota</taxon>
        <taxon>Metazoa</taxon>
        <taxon>Ecdysozoa</taxon>
        <taxon>Nematoda</taxon>
        <taxon>Chromadorea</taxon>
        <taxon>Plectida</taxon>
        <taxon>Plectina</taxon>
        <taxon>Plectoidea</taxon>
        <taxon>Plectidae</taxon>
        <taxon>Plectus</taxon>
    </lineage>
</organism>
<comment type="catalytic activity">
    <reaction evidence="4">
        <text>a D-aminoacyl-tRNA + H2O = a tRNA + a D-alpha-amino acid + H(+)</text>
        <dbReference type="Rhea" id="RHEA:13953"/>
        <dbReference type="Rhea" id="RHEA-COMP:10123"/>
        <dbReference type="Rhea" id="RHEA-COMP:10124"/>
        <dbReference type="ChEBI" id="CHEBI:15377"/>
        <dbReference type="ChEBI" id="CHEBI:15378"/>
        <dbReference type="ChEBI" id="CHEBI:59871"/>
        <dbReference type="ChEBI" id="CHEBI:78442"/>
        <dbReference type="ChEBI" id="CHEBI:79333"/>
        <dbReference type="EC" id="3.1.1.96"/>
    </reaction>
</comment>
<dbReference type="EC" id="3.1.1.96" evidence="2 5"/>